<name>A0A0J6WV21_9FIRM</name>
<sequence length="273" mass="29496">MHIHYIKADPSGNTTIFVFDTIAAAQRSIVAAELLRPECIGAEQVAYISVPEKREEPIRIDMMGGEFCGNASRSAAAYVLMQDQQEWGNYLVSCSGCDTVLAAHARRRGEGIFDAFIAMPLPEAVEAVIIEVDGLPSRFFRVALPGIVHFVHMVTGIDRIDKEVFWKAVCSYAADEALAAFGLILFDPSQLKMIPAVYVTATDTLYWEQSCGSGSAAVAAALACMGKKNVSCRIRQPGGVIEITASWAADGLKSIYIGGPVTFNVPGDIWLDI</sequence>
<dbReference type="EMBL" id="LEKT01000037">
    <property type="protein sequence ID" value="KMO86008.1"/>
    <property type="molecule type" value="Genomic_DNA"/>
</dbReference>
<evidence type="ECO:0008006" key="3">
    <source>
        <dbReference type="Google" id="ProtNLM"/>
    </source>
</evidence>
<dbReference type="Proteomes" id="UP000036503">
    <property type="component" value="Unassembled WGS sequence"/>
</dbReference>
<gene>
    <name evidence="1" type="ORF">AB840_10490</name>
</gene>
<keyword evidence="2" id="KW-1185">Reference proteome</keyword>
<accession>A0A0J6WV21</accession>
<dbReference type="OrthoDB" id="9813391at2"/>
<dbReference type="Pfam" id="PF26317">
    <property type="entry name" value="CntK_N"/>
    <property type="match status" value="1"/>
</dbReference>
<dbReference type="PATRIC" id="fig|1122219.3.peg.1943"/>
<reference evidence="1 2" key="1">
    <citation type="submission" date="2015-06" db="EMBL/GenBank/DDBJ databases">
        <title>Draft genome sequence of beer spoilage bacterium Megasphaera cerevisiae type strain 20462.</title>
        <authorList>
            <person name="Kutumbaka K."/>
            <person name="Pasmowitz J."/>
            <person name="Mategko J."/>
            <person name="Reyes D."/>
            <person name="Friedrich A."/>
            <person name="Han S."/>
            <person name="Martens-Habbena W."/>
            <person name="Neal-McKinney J."/>
            <person name="Janagama H.K."/>
            <person name="Nadala C."/>
            <person name="Samadpour M."/>
        </authorList>
    </citation>
    <scope>NUCLEOTIDE SEQUENCE [LARGE SCALE GENOMIC DNA]</scope>
    <source>
        <strain evidence="1 2">DSM 20462</strain>
    </source>
</reference>
<dbReference type="AlphaFoldDB" id="A0A0J6WV21"/>
<dbReference type="SUPFAM" id="SSF54506">
    <property type="entry name" value="Diaminopimelate epimerase-like"/>
    <property type="match status" value="1"/>
</dbReference>
<comment type="caution">
    <text evidence="1">The sequence shown here is derived from an EMBL/GenBank/DDBJ whole genome shotgun (WGS) entry which is preliminary data.</text>
</comment>
<proteinExistence type="predicted"/>
<dbReference type="STRING" id="39029.BSR42_02095"/>
<dbReference type="InParanoid" id="A0A0J6WV21"/>
<evidence type="ECO:0000313" key="1">
    <source>
        <dbReference type="EMBL" id="KMO86008.1"/>
    </source>
</evidence>
<evidence type="ECO:0000313" key="2">
    <source>
        <dbReference type="Proteomes" id="UP000036503"/>
    </source>
</evidence>
<protein>
    <recommendedName>
        <fullName evidence="3">Diaminopimelate epimerase</fullName>
    </recommendedName>
</protein>
<organism evidence="1 2">
    <name type="scientific">Megasphaera cerevisiae DSM 20462</name>
    <dbReference type="NCBI Taxonomy" id="1122219"/>
    <lineage>
        <taxon>Bacteria</taxon>
        <taxon>Bacillati</taxon>
        <taxon>Bacillota</taxon>
        <taxon>Negativicutes</taxon>
        <taxon>Veillonellales</taxon>
        <taxon>Veillonellaceae</taxon>
        <taxon>Megasphaera</taxon>
    </lineage>
</organism>
<dbReference type="Gene3D" id="3.10.310.10">
    <property type="entry name" value="Diaminopimelate Epimerase, Chain A, domain 1"/>
    <property type="match status" value="2"/>
</dbReference>
<dbReference type="RefSeq" id="WP_048514800.1">
    <property type="nucleotide sequence ID" value="NZ_FUXD01000012.1"/>
</dbReference>
<dbReference type="InterPro" id="IPR058944">
    <property type="entry name" value="CntK-like"/>
</dbReference>